<accession>K0SQG5</accession>
<dbReference type="GO" id="GO:0004500">
    <property type="term" value="F:dopamine beta-monooxygenase activity"/>
    <property type="evidence" value="ECO:0007669"/>
    <property type="project" value="InterPro"/>
</dbReference>
<dbReference type="AlphaFoldDB" id="K0SQG5"/>
<feature type="chain" id="PRO_5003837276" description="DOMON domain-containing protein" evidence="4">
    <location>
        <begin position="19"/>
        <end position="752"/>
    </location>
</feature>
<name>K0SQG5_THAOC</name>
<evidence type="ECO:0000259" key="5">
    <source>
        <dbReference type="PROSITE" id="PS50836"/>
    </source>
</evidence>
<dbReference type="Gene3D" id="2.60.120.230">
    <property type="match status" value="1"/>
</dbReference>
<proteinExistence type="inferred from homology"/>
<reference evidence="6 7" key="1">
    <citation type="journal article" date="2012" name="Genome Biol.">
        <title>Genome and low-iron response of an oceanic diatom adapted to chronic iron limitation.</title>
        <authorList>
            <person name="Lommer M."/>
            <person name="Specht M."/>
            <person name="Roy A.S."/>
            <person name="Kraemer L."/>
            <person name="Andreson R."/>
            <person name="Gutowska M.A."/>
            <person name="Wolf J."/>
            <person name="Bergner S.V."/>
            <person name="Schilhabel M.B."/>
            <person name="Klostermeier U.C."/>
            <person name="Beiko R.G."/>
            <person name="Rosenstiel P."/>
            <person name="Hippler M."/>
            <person name="Laroche J."/>
        </authorList>
    </citation>
    <scope>NUCLEOTIDE SEQUENCE [LARGE SCALE GENOMIC DNA]</scope>
    <source>
        <strain evidence="6 7">CCMP1005</strain>
    </source>
</reference>
<keyword evidence="7" id="KW-1185">Reference proteome</keyword>
<dbReference type="Pfam" id="PF01082">
    <property type="entry name" value="Cu2_monooxygen"/>
    <property type="match status" value="1"/>
</dbReference>
<dbReference type="InterPro" id="IPR036939">
    <property type="entry name" value="Cu2_ascorb_mOase_N_sf"/>
</dbReference>
<keyword evidence="3" id="KW-0325">Glycoprotein</keyword>
<feature type="signal peptide" evidence="4">
    <location>
        <begin position="1"/>
        <end position="18"/>
    </location>
</feature>
<dbReference type="eggNOG" id="KOG3568">
    <property type="taxonomic scope" value="Eukaryota"/>
</dbReference>
<dbReference type="OMA" id="YKKHKRC"/>
<dbReference type="InterPro" id="IPR000323">
    <property type="entry name" value="Cu2_ascorb_mOase_N"/>
</dbReference>
<evidence type="ECO:0000256" key="1">
    <source>
        <dbReference type="ARBA" id="ARBA00010676"/>
    </source>
</evidence>
<evidence type="ECO:0000256" key="4">
    <source>
        <dbReference type="SAM" id="SignalP"/>
    </source>
</evidence>
<gene>
    <name evidence="6" type="ORF">THAOC_11323</name>
</gene>
<dbReference type="InterPro" id="IPR024548">
    <property type="entry name" value="Cu2_monoox_C"/>
</dbReference>
<comment type="similarity">
    <text evidence="1">Belongs to the copper type II ascorbate-dependent monooxygenase family.</text>
</comment>
<dbReference type="GO" id="GO:0005507">
    <property type="term" value="F:copper ion binding"/>
    <property type="evidence" value="ECO:0007669"/>
    <property type="project" value="InterPro"/>
</dbReference>
<dbReference type="CDD" id="cd09631">
    <property type="entry name" value="DOMON_DOH"/>
    <property type="match status" value="1"/>
</dbReference>
<dbReference type="Gene3D" id="2.60.120.310">
    <property type="entry name" value="Copper type II, ascorbate-dependent monooxygenase, N-terminal domain"/>
    <property type="match status" value="1"/>
</dbReference>
<keyword evidence="4" id="KW-0732">Signal</keyword>
<evidence type="ECO:0000256" key="3">
    <source>
        <dbReference type="ARBA" id="ARBA00023180"/>
    </source>
</evidence>
<dbReference type="InterPro" id="IPR000945">
    <property type="entry name" value="DBH-like"/>
</dbReference>
<evidence type="ECO:0000256" key="2">
    <source>
        <dbReference type="ARBA" id="ARBA00023157"/>
    </source>
</evidence>
<evidence type="ECO:0000313" key="6">
    <source>
        <dbReference type="EMBL" id="EJK67620.1"/>
    </source>
</evidence>
<comment type="caution">
    <text evidence="6">The sequence shown here is derived from an EMBL/GenBank/DDBJ whole genome shotgun (WGS) entry which is preliminary data.</text>
</comment>
<organism evidence="6 7">
    <name type="scientific">Thalassiosira oceanica</name>
    <name type="common">Marine diatom</name>
    <dbReference type="NCBI Taxonomy" id="159749"/>
    <lineage>
        <taxon>Eukaryota</taxon>
        <taxon>Sar</taxon>
        <taxon>Stramenopiles</taxon>
        <taxon>Ochrophyta</taxon>
        <taxon>Bacillariophyta</taxon>
        <taxon>Coscinodiscophyceae</taxon>
        <taxon>Thalassiosirophycidae</taxon>
        <taxon>Thalassiosirales</taxon>
        <taxon>Thalassiosiraceae</taxon>
        <taxon>Thalassiosira</taxon>
    </lineage>
</organism>
<dbReference type="InterPro" id="IPR045266">
    <property type="entry name" value="DOH_DOMON"/>
</dbReference>
<dbReference type="Proteomes" id="UP000266841">
    <property type="component" value="Unassembled WGS sequence"/>
</dbReference>
<protein>
    <recommendedName>
        <fullName evidence="5">DOMON domain-containing protein</fullName>
    </recommendedName>
</protein>
<dbReference type="InterPro" id="IPR005018">
    <property type="entry name" value="DOMON_domain"/>
</dbReference>
<feature type="domain" description="DOMON" evidence="5">
    <location>
        <begin position="49"/>
        <end position="165"/>
    </location>
</feature>
<keyword evidence="2" id="KW-1015">Disulfide bond</keyword>
<dbReference type="PANTHER" id="PTHR10157:SF23">
    <property type="entry name" value="MOXD1 HOMOLOG 1"/>
    <property type="match status" value="1"/>
</dbReference>
<dbReference type="EMBL" id="AGNL01012882">
    <property type="protein sequence ID" value="EJK67620.1"/>
    <property type="molecule type" value="Genomic_DNA"/>
</dbReference>
<dbReference type="InterPro" id="IPR014784">
    <property type="entry name" value="Cu2_ascorb_mOase-like_C"/>
</dbReference>
<sequence length="752" mass="83022">MRKHRIAAVLSALGVVSSSSTITSTDAGCFPVDGSFQPNDWAHCQPISGSLTLYYTPLDDLVMIGLHASQDVFGWSALGIAGNGGMKGSSQIVVRRGDNEDEWVAEDMYSFDYTKPIADVQQDVQLLFARQDDVTGETAWGVNSCDEPFDYDIEDRSVFMIWALGDSHDFSFHGGRRGQFTANLLAPPAEHADFSQYKHVDFLMPNVEGRVRVLPVLNYLIQLPHYSFKSQEEKKKSLVAKILPTHVMAMDMNVTHEDKIHVVGFEPKIEEGNEEYYHHMLLSSCGGAGFDPGNGGGTFDESEIFHKKVIPNCQTVPRGCQNNWAAHAVGADSEGLPPNVGIPIGEGERWVVMQLHYYNPRKDEGIYDSSGMRVFMTSELRPIDAGRMAFAVGVSEGQHPPIPGGQKEVSMETLFVEPECSERWAEPLNIISVGHHSHFHGLHQDVTVERNGVNLGPMRKEYRYGRSPSSLVLICLLNSKLLIADYNHQGGVQPVTALKQLLPGDRLAATCYFNTESISSDSVIEIGEESNKEMCFPTILYYPKQDSAGVFAYSTPERLVKRRFIEDYTWCSMSSGDESFGSMCEEKLYSDVTSFYKTMLQGRGFNMPSIGLQALCGSSMAASIKKRLQLCPEECDDIGQCSDDEIRTHALATCERVCSQIGVTLYPDTSRTEIYNSVNAFCPTRMFDAPTLATPQTCKARGKLPVPLSELLAVNPNATLEGENELIRNGAPSIALSTFLAGLVFLVLLDLD</sequence>
<dbReference type="PANTHER" id="PTHR10157">
    <property type="entry name" value="DOPAMINE BETA HYDROXYLASE RELATED"/>
    <property type="match status" value="1"/>
</dbReference>
<dbReference type="SUPFAM" id="SSF49742">
    <property type="entry name" value="PHM/PNGase F"/>
    <property type="match status" value="2"/>
</dbReference>
<dbReference type="InterPro" id="IPR008977">
    <property type="entry name" value="PHM/PNGase_F_dom_sf"/>
</dbReference>
<dbReference type="PROSITE" id="PS50836">
    <property type="entry name" value="DOMON"/>
    <property type="match status" value="1"/>
</dbReference>
<dbReference type="OrthoDB" id="441566at2759"/>
<dbReference type="Pfam" id="PF03712">
    <property type="entry name" value="Cu2_monoox_C"/>
    <property type="match status" value="1"/>
</dbReference>
<evidence type="ECO:0000313" key="7">
    <source>
        <dbReference type="Proteomes" id="UP000266841"/>
    </source>
</evidence>